<proteinExistence type="predicted"/>
<dbReference type="PANTHER" id="PTHR24379:SF121">
    <property type="entry name" value="C2H2-TYPE DOMAIN-CONTAINING PROTEIN"/>
    <property type="match status" value="1"/>
</dbReference>
<keyword evidence="2" id="KW-0677">Repeat</keyword>
<evidence type="ECO:0000256" key="6">
    <source>
        <dbReference type="SAM" id="MobiDB-lite"/>
    </source>
</evidence>
<dbReference type="EMBL" id="HBIR01051625">
    <property type="protein sequence ID" value="CAE0587395.1"/>
    <property type="molecule type" value="Transcribed_RNA"/>
</dbReference>
<keyword evidence="4" id="KW-0862">Zinc</keyword>
<keyword evidence="1" id="KW-0479">Metal-binding</keyword>
<organism evidence="8">
    <name type="scientific">Emiliania huxleyi</name>
    <name type="common">Coccolithophore</name>
    <name type="synonym">Pontosphaera huxleyi</name>
    <dbReference type="NCBI Taxonomy" id="2903"/>
    <lineage>
        <taxon>Eukaryota</taxon>
        <taxon>Haptista</taxon>
        <taxon>Haptophyta</taxon>
        <taxon>Prymnesiophyceae</taxon>
        <taxon>Isochrysidales</taxon>
        <taxon>Noelaerhabdaceae</taxon>
        <taxon>Emiliania</taxon>
    </lineage>
</organism>
<feature type="domain" description="C2H2-type" evidence="7">
    <location>
        <begin position="185"/>
        <end position="212"/>
    </location>
</feature>
<feature type="domain" description="C2H2-type" evidence="7">
    <location>
        <begin position="227"/>
        <end position="256"/>
    </location>
</feature>
<dbReference type="PANTHER" id="PTHR24379">
    <property type="entry name" value="KRAB AND ZINC FINGER DOMAIN-CONTAINING"/>
    <property type="match status" value="1"/>
</dbReference>
<evidence type="ECO:0000256" key="4">
    <source>
        <dbReference type="ARBA" id="ARBA00022833"/>
    </source>
</evidence>
<evidence type="ECO:0000313" key="8">
    <source>
        <dbReference type="EMBL" id="CAE0587395.1"/>
    </source>
</evidence>
<feature type="region of interest" description="Disordered" evidence="6">
    <location>
        <begin position="1"/>
        <end position="58"/>
    </location>
</feature>
<evidence type="ECO:0000256" key="1">
    <source>
        <dbReference type="ARBA" id="ARBA00022723"/>
    </source>
</evidence>
<dbReference type="InterPro" id="IPR036236">
    <property type="entry name" value="Znf_C2H2_sf"/>
</dbReference>
<dbReference type="Pfam" id="PF00096">
    <property type="entry name" value="zf-C2H2"/>
    <property type="match status" value="2"/>
</dbReference>
<keyword evidence="3 5" id="KW-0863">Zinc-finger</keyword>
<name>A0A7S3X059_EMIHU</name>
<dbReference type="PROSITE" id="PS50157">
    <property type="entry name" value="ZINC_FINGER_C2H2_2"/>
    <property type="match status" value="2"/>
</dbReference>
<evidence type="ECO:0000256" key="2">
    <source>
        <dbReference type="ARBA" id="ARBA00022737"/>
    </source>
</evidence>
<dbReference type="PROSITE" id="PS00028">
    <property type="entry name" value="ZINC_FINGER_C2H2_1"/>
    <property type="match status" value="2"/>
</dbReference>
<dbReference type="SMART" id="SM00355">
    <property type="entry name" value="ZnF_C2H2"/>
    <property type="match status" value="4"/>
</dbReference>
<dbReference type="SUPFAM" id="SSF57667">
    <property type="entry name" value="beta-beta-alpha zinc fingers"/>
    <property type="match status" value="2"/>
</dbReference>
<evidence type="ECO:0000256" key="3">
    <source>
        <dbReference type="ARBA" id="ARBA00022771"/>
    </source>
</evidence>
<dbReference type="AlphaFoldDB" id="A0A7S3X059"/>
<protein>
    <recommendedName>
        <fullName evidence="7">C2H2-type domain-containing protein</fullName>
    </recommendedName>
</protein>
<feature type="region of interest" description="Disordered" evidence="6">
    <location>
        <begin position="308"/>
        <end position="327"/>
    </location>
</feature>
<feature type="region of interest" description="Disordered" evidence="6">
    <location>
        <begin position="71"/>
        <end position="90"/>
    </location>
</feature>
<evidence type="ECO:0000259" key="7">
    <source>
        <dbReference type="PROSITE" id="PS50157"/>
    </source>
</evidence>
<accession>A0A7S3X059</accession>
<dbReference type="Gene3D" id="3.30.160.60">
    <property type="entry name" value="Classic Zinc Finger"/>
    <property type="match status" value="2"/>
</dbReference>
<evidence type="ECO:0000256" key="5">
    <source>
        <dbReference type="PROSITE-ProRule" id="PRU00042"/>
    </source>
</evidence>
<sequence>MGPSAPTAETTQPYPVSAISVPEEPVELGQETAGSADGSASASLTPPDAEPSAETTQVASIMRSMSWGSSLHQAGGLVEPPRPSEAGQPAGQHSLVSELHARAAAQAAAAIGLSPSAAMAASHMLPDMQSTAQAALTISSMAPVQLVTAEVAAGKAAESQLLVLDDGGVLPGEEGGEPAAGEQAFTCTVCRKVFKREMNLIFHMTTHRPRQPHLDESGSASAPSQPVKCQDCGKEFATKYQAKKHFLRRHFQGEKPFACLKCNKKRFVVKEDLTMHMKSCGNIYLCKCGIRLCSLGALKRHCKYFSHEPESLEPRPDPSVSRQGAPPEALEWDGGFAAGQRQQLALAAAPDAAQQLPAAALSGLDGASAFLYPTAAALKAAMAGGVTFAAEGGAGPSLSSLAPPDLHGLQSLHSSLQNVSATLPSDPTLQQLLRGGPAGGAAAAFSPAAALGLAPLPGAGGGGGLGMLAQLQGASRDSQQWSPEVLHGLLPSLAQALRQAQTGAPMGGVEAVAAEPAVALEASRIAAAAAAFSAATAAASAFSAAPASAFSAAPVAAAAAPVAFGTGGPPAAAVAAALQLAAGDGVVASVVGTVEGIVDTREAAAAERRRAVFRAVSRRDLSAVSRL</sequence>
<reference evidence="8" key="1">
    <citation type="submission" date="2021-01" db="EMBL/GenBank/DDBJ databases">
        <authorList>
            <person name="Corre E."/>
            <person name="Pelletier E."/>
            <person name="Niang G."/>
            <person name="Scheremetjew M."/>
            <person name="Finn R."/>
            <person name="Kale V."/>
            <person name="Holt S."/>
            <person name="Cochrane G."/>
            <person name="Meng A."/>
            <person name="Brown T."/>
            <person name="Cohen L."/>
        </authorList>
    </citation>
    <scope>NUCLEOTIDE SEQUENCE</scope>
    <source>
        <strain evidence="8">379</strain>
    </source>
</reference>
<dbReference type="GO" id="GO:0008270">
    <property type="term" value="F:zinc ion binding"/>
    <property type="evidence" value="ECO:0007669"/>
    <property type="project" value="UniProtKB-KW"/>
</dbReference>
<dbReference type="InterPro" id="IPR013087">
    <property type="entry name" value="Znf_C2H2_type"/>
</dbReference>
<feature type="compositionally biased region" description="Low complexity" evidence="6">
    <location>
        <begin position="33"/>
        <end position="43"/>
    </location>
</feature>
<gene>
    <name evidence="8" type="ORF">EHUX00137_LOCUS40273</name>
</gene>